<protein>
    <submittedName>
        <fullName evidence="1">Uncharacterized protein</fullName>
    </submittedName>
</protein>
<comment type="caution">
    <text evidence="1">The sequence shown here is derived from an EMBL/GenBank/DDBJ whole genome shotgun (WGS) entry which is preliminary data.</text>
</comment>
<dbReference type="OrthoDB" id="7058882at2"/>
<organism evidence="1 2">
    <name type="scientific">Schaedlerella arabinosiphila</name>
    <dbReference type="NCBI Taxonomy" id="2044587"/>
    <lineage>
        <taxon>Bacteria</taxon>
        <taxon>Bacillati</taxon>
        <taxon>Bacillota</taxon>
        <taxon>Clostridia</taxon>
        <taxon>Lachnospirales</taxon>
        <taxon>Lachnospiraceae</taxon>
        <taxon>Schaedlerella</taxon>
    </lineage>
</organism>
<dbReference type="AlphaFoldDB" id="A0A9X5CD85"/>
<evidence type="ECO:0000313" key="2">
    <source>
        <dbReference type="Proteomes" id="UP000474104"/>
    </source>
</evidence>
<evidence type="ECO:0000313" key="1">
    <source>
        <dbReference type="EMBL" id="NDO71148.1"/>
    </source>
</evidence>
<sequence>MDNTLETHLDTLLEEFEIECDSNLNLYATSLQLYIEHSDLFSETMRNMIVEYAILKLFGKWEKFLEDIFIEYMLGGCSRNGQIVNRYVSPVDRNHAYKMIQNVNLYPDWSDVEKVLTNARNFFENGGSFEILKTVKAELTSFKKVRNSIAHISIRSKRDFENLVQGKVGYLPDGITPAKFLIEFKTGRERNAPTYCEHYIAYLKDTAKMLVEYSPGET</sequence>
<accession>A0A9X5CD85</accession>
<dbReference type="RefSeq" id="WP_004080089.1">
    <property type="nucleotide sequence ID" value="NZ_VIRB01000130.1"/>
</dbReference>
<proteinExistence type="predicted"/>
<dbReference type="Proteomes" id="UP000474104">
    <property type="component" value="Unassembled WGS sequence"/>
</dbReference>
<dbReference type="EMBL" id="VIRB01000130">
    <property type="protein sequence ID" value="NDO71148.1"/>
    <property type="molecule type" value="Genomic_DNA"/>
</dbReference>
<name>A0A9X5CD85_9FIRM</name>
<gene>
    <name evidence="1" type="ORF">FMM80_21835</name>
</gene>
<reference evidence="1 2" key="1">
    <citation type="submission" date="2019-07" db="EMBL/GenBank/DDBJ databases">
        <title>Draft genome sequences of 15 bacterial species constituting the stable defined intestinal microbiota of the GM15 gnotobiotic mouse model.</title>
        <authorList>
            <person name="Elie C."/>
            <person name="Mathieu A."/>
            <person name="Saliou A."/>
            <person name="Darnaud M."/>
            <person name="Leulier F."/>
            <person name="Tamellini A."/>
        </authorList>
    </citation>
    <scope>NUCLEOTIDE SEQUENCE [LARGE SCALE GENOMIC DNA]</scope>
    <source>
        <strain evidence="2">ASF 502</strain>
    </source>
</reference>